<proteinExistence type="predicted"/>
<protein>
    <submittedName>
        <fullName evidence="1">Uncharacterized protein</fullName>
    </submittedName>
</protein>
<name>A0AAN6LZT1_9PLEO</name>
<evidence type="ECO:0000313" key="2">
    <source>
        <dbReference type="Proteomes" id="UP001280581"/>
    </source>
</evidence>
<dbReference type="Proteomes" id="UP001280581">
    <property type="component" value="Unassembled WGS sequence"/>
</dbReference>
<gene>
    <name evidence="1" type="ORF">GRF29_77g529149</name>
</gene>
<keyword evidence="2" id="KW-1185">Reference proteome</keyword>
<sequence>MHIQKLRQRCDPVQKGHANITQRFLDLESRAYWAAVMWDTTDAMSSEMRTLLTSGLNGACGEPAWRLSKAFLVGSFGPATEHWHANGFDINDDSASRIIGAASVSQTLFWKNTTSLKEALREGVHEDTVAWVWASLQEAMSLFRNSTKPLLNACEGRIHFLNQANRFGWFEVTLRYCIGVMALVDALKIAKRTDLLEQFLNARTEVEHESFAVLKFGTDNTYEIPAQDLISGSEETSMSTMESIMLSFIALYASPDHIITLARSLLKVVTHRRREGKMDNSIFNHLFSVVFGAVNQLPETSKAVHSARQDLKALSEEI</sequence>
<evidence type="ECO:0000313" key="1">
    <source>
        <dbReference type="EMBL" id="KAK3208380.1"/>
    </source>
</evidence>
<dbReference type="EMBL" id="WVTA01000007">
    <property type="protein sequence ID" value="KAK3208380.1"/>
    <property type="molecule type" value="Genomic_DNA"/>
</dbReference>
<dbReference type="AlphaFoldDB" id="A0AAN6LZT1"/>
<reference evidence="1 2" key="1">
    <citation type="submission" date="2021-02" db="EMBL/GenBank/DDBJ databases">
        <title>Genome assembly of Pseudopithomyces chartarum.</title>
        <authorList>
            <person name="Jauregui R."/>
            <person name="Singh J."/>
            <person name="Voisey C."/>
        </authorList>
    </citation>
    <scope>NUCLEOTIDE SEQUENCE [LARGE SCALE GENOMIC DNA]</scope>
    <source>
        <strain evidence="1 2">AGR01</strain>
    </source>
</reference>
<comment type="caution">
    <text evidence="1">The sequence shown here is derived from an EMBL/GenBank/DDBJ whole genome shotgun (WGS) entry which is preliminary data.</text>
</comment>
<accession>A0AAN6LZT1</accession>
<organism evidence="1 2">
    <name type="scientific">Pseudopithomyces chartarum</name>
    <dbReference type="NCBI Taxonomy" id="1892770"/>
    <lineage>
        <taxon>Eukaryota</taxon>
        <taxon>Fungi</taxon>
        <taxon>Dikarya</taxon>
        <taxon>Ascomycota</taxon>
        <taxon>Pezizomycotina</taxon>
        <taxon>Dothideomycetes</taxon>
        <taxon>Pleosporomycetidae</taxon>
        <taxon>Pleosporales</taxon>
        <taxon>Massarineae</taxon>
        <taxon>Didymosphaeriaceae</taxon>
        <taxon>Pseudopithomyces</taxon>
    </lineage>
</organism>